<evidence type="ECO:0000313" key="1">
    <source>
        <dbReference type="EMBL" id="ALO27934.1"/>
    </source>
</evidence>
<sequence length="53" mass="6378">MNNSLLHYQTLDFCKESFTFEFFLADFLKNQDLQYNENRIQDFAANSGSIWDF</sequence>
<dbReference type="Proteomes" id="UP000058857">
    <property type="component" value="Chromosome 1"/>
</dbReference>
<gene>
    <name evidence="1" type="ORF">LBBP_03765</name>
</gene>
<protein>
    <submittedName>
        <fullName evidence="1">Uncharacterized protein</fullName>
    </submittedName>
</protein>
<accession>A0A0S2IWB0</accession>
<evidence type="ECO:0000313" key="2">
    <source>
        <dbReference type="Proteomes" id="UP000058857"/>
    </source>
</evidence>
<dbReference type="AlphaFoldDB" id="A0A0S2IWB0"/>
<proteinExistence type="predicted"/>
<dbReference type="EMBL" id="CP012029">
    <property type="protein sequence ID" value="ALO27934.1"/>
    <property type="molecule type" value="Genomic_DNA"/>
</dbReference>
<organism evidence="1">
    <name type="scientific">Leptospira borgpetersenii serovar Ballum</name>
    <dbReference type="NCBI Taxonomy" id="280505"/>
    <lineage>
        <taxon>Bacteria</taxon>
        <taxon>Pseudomonadati</taxon>
        <taxon>Spirochaetota</taxon>
        <taxon>Spirochaetia</taxon>
        <taxon>Leptospirales</taxon>
        <taxon>Leptospiraceae</taxon>
        <taxon>Leptospira</taxon>
    </lineage>
</organism>
<dbReference type="PATRIC" id="fig|280505.15.peg.3668"/>
<name>A0A0S2IWB0_LEPBO</name>
<reference evidence="1 2" key="1">
    <citation type="journal article" date="2015" name="PLoS Negl. Trop. Dis.">
        <title>Distribution of Plasmids in Distinct Leptospira Pathogenic Species.</title>
        <authorList>
            <person name="Wang Y."/>
            <person name="Zhuang X."/>
            <person name="Zhong Y."/>
            <person name="Zhang C."/>
            <person name="Zhang Y."/>
            <person name="Zeng L."/>
            <person name="Zhu Y."/>
            <person name="He P."/>
            <person name="Dong K."/>
            <person name="Pal U."/>
            <person name="Guo X."/>
            <person name="Qin J."/>
        </authorList>
    </citation>
    <scope>NUCLEOTIDE SEQUENCE [LARGE SCALE GENOMIC DNA]</scope>
    <source>
        <strain evidence="1 2">56604</strain>
    </source>
</reference>